<keyword evidence="3" id="KW-1185">Reference proteome</keyword>
<sequence length="144" mass="16069">MAAATMVSCRQDRDSDSAATNRAEGGSVTMIATLKLLRRWQQQHNNGSIVVLPQVKKRPQLSQRSQTTRPLPWLLLRSSATPPVAHNHHWRQALLGGVRQRGCKRRRKEGEGCAAAGNRDREGGDCSFLLRIGFPYTYIPTSIH</sequence>
<reference evidence="2" key="1">
    <citation type="submission" date="2023-04" db="EMBL/GenBank/DDBJ databases">
        <authorList>
            <person name="Vijverberg K."/>
            <person name="Xiong W."/>
            <person name="Schranz E."/>
        </authorList>
    </citation>
    <scope>NUCLEOTIDE SEQUENCE</scope>
</reference>
<feature type="region of interest" description="Disordered" evidence="1">
    <location>
        <begin position="1"/>
        <end position="23"/>
    </location>
</feature>
<gene>
    <name evidence="2" type="ORF">LSALG_LOCUS10356</name>
</gene>
<evidence type="ECO:0000313" key="3">
    <source>
        <dbReference type="Proteomes" id="UP001177003"/>
    </source>
</evidence>
<protein>
    <submittedName>
        <fullName evidence="2">Uncharacterized protein</fullName>
    </submittedName>
</protein>
<proteinExistence type="predicted"/>
<accession>A0AA35Y7C5</accession>
<dbReference type="AlphaFoldDB" id="A0AA35Y7C5"/>
<dbReference type="EMBL" id="OX465077">
    <property type="protein sequence ID" value="CAI9270014.1"/>
    <property type="molecule type" value="Genomic_DNA"/>
</dbReference>
<name>A0AA35Y7C5_LACSI</name>
<dbReference type="Proteomes" id="UP001177003">
    <property type="component" value="Chromosome 1"/>
</dbReference>
<organism evidence="2 3">
    <name type="scientific">Lactuca saligna</name>
    <name type="common">Willowleaf lettuce</name>
    <dbReference type="NCBI Taxonomy" id="75948"/>
    <lineage>
        <taxon>Eukaryota</taxon>
        <taxon>Viridiplantae</taxon>
        <taxon>Streptophyta</taxon>
        <taxon>Embryophyta</taxon>
        <taxon>Tracheophyta</taxon>
        <taxon>Spermatophyta</taxon>
        <taxon>Magnoliopsida</taxon>
        <taxon>eudicotyledons</taxon>
        <taxon>Gunneridae</taxon>
        <taxon>Pentapetalae</taxon>
        <taxon>asterids</taxon>
        <taxon>campanulids</taxon>
        <taxon>Asterales</taxon>
        <taxon>Asteraceae</taxon>
        <taxon>Cichorioideae</taxon>
        <taxon>Cichorieae</taxon>
        <taxon>Lactucinae</taxon>
        <taxon>Lactuca</taxon>
    </lineage>
</organism>
<evidence type="ECO:0000256" key="1">
    <source>
        <dbReference type="SAM" id="MobiDB-lite"/>
    </source>
</evidence>
<evidence type="ECO:0000313" key="2">
    <source>
        <dbReference type="EMBL" id="CAI9270014.1"/>
    </source>
</evidence>